<dbReference type="EMBL" id="ADBJ01000042">
    <property type="protein sequence ID" value="EFA77508.1"/>
    <property type="molecule type" value="Genomic_DNA"/>
</dbReference>
<proteinExistence type="predicted"/>
<organism evidence="1 2">
    <name type="scientific">Heterostelium pallidum (strain ATCC 26659 / Pp 5 / PN500)</name>
    <name type="common">Cellular slime mold</name>
    <name type="synonym">Polysphondylium pallidum</name>
    <dbReference type="NCBI Taxonomy" id="670386"/>
    <lineage>
        <taxon>Eukaryota</taxon>
        <taxon>Amoebozoa</taxon>
        <taxon>Evosea</taxon>
        <taxon>Eumycetozoa</taxon>
        <taxon>Dictyostelia</taxon>
        <taxon>Acytosteliales</taxon>
        <taxon>Acytosteliaceae</taxon>
        <taxon>Heterostelium</taxon>
    </lineage>
</organism>
<comment type="caution">
    <text evidence="1">The sequence shown here is derived from an EMBL/GenBank/DDBJ whole genome shotgun (WGS) entry which is preliminary data.</text>
</comment>
<dbReference type="RefSeq" id="XP_020429636.1">
    <property type="nucleotide sequence ID" value="XM_020582855.1"/>
</dbReference>
<dbReference type="Proteomes" id="UP000001396">
    <property type="component" value="Unassembled WGS sequence"/>
</dbReference>
<evidence type="ECO:0000313" key="2">
    <source>
        <dbReference type="Proteomes" id="UP000001396"/>
    </source>
</evidence>
<evidence type="ECO:0000313" key="1">
    <source>
        <dbReference type="EMBL" id="EFA77508.1"/>
    </source>
</evidence>
<reference evidence="1 2" key="1">
    <citation type="journal article" date="2011" name="Genome Res.">
        <title>Phylogeny-wide analysis of social amoeba genomes highlights ancient origins for complex intercellular communication.</title>
        <authorList>
            <person name="Heidel A.J."/>
            <person name="Lawal H.M."/>
            <person name="Felder M."/>
            <person name="Schilde C."/>
            <person name="Helps N.R."/>
            <person name="Tunggal B."/>
            <person name="Rivero F."/>
            <person name="John U."/>
            <person name="Schleicher M."/>
            <person name="Eichinger L."/>
            <person name="Platzer M."/>
            <person name="Noegel A.A."/>
            <person name="Schaap P."/>
            <person name="Gloeckner G."/>
        </authorList>
    </citation>
    <scope>NUCLEOTIDE SEQUENCE [LARGE SCALE GENOMIC DNA]</scope>
    <source>
        <strain evidence="2">ATCC 26659 / Pp 5 / PN500</strain>
    </source>
</reference>
<accession>D3BLQ7</accession>
<dbReference type="GeneID" id="31367577"/>
<protein>
    <submittedName>
        <fullName evidence="1">Uncharacterized protein</fullName>
    </submittedName>
</protein>
<gene>
    <name evidence="1" type="ORF">PPL_12110</name>
</gene>
<dbReference type="AlphaFoldDB" id="D3BLQ7"/>
<keyword evidence="2" id="KW-1185">Reference proteome</keyword>
<dbReference type="InParanoid" id="D3BLQ7"/>
<sequence length="261" mass="29382">MKQLKPLVDVINKWVKEKKIVGGHTYKVDIVFVSDYKCFTELQGLEEVFNPKVAIDIWSLLRDYSSNVEVGDVKFKLEPPGSKIVGHDEHMMPVFSPKALKDLGGEVNGKLYGQVQPPVFEGDSEIQYPCFLVLVYQDQEKPTTSTPTFSICYSCSNCYTCIKLFFKCFRPDLTPAVLPNSTSSNTTQPMVAKQKRVRTSTHGLPANLQTNLPNVTYNDDCTDTIPHEKQCSSNQVLEIYTSDSNNSTSSFSKNSTNKRKR</sequence>
<name>D3BLQ7_HETP5</name>